<dbReference type="EMBL" id="JH717901">
    <property type="protein sequence ID" value="EWZ38473.1"/>
    <property type="molecule type" value="Genomic_DNA"/>
</dbReference>
<dbReference type="Proteomes" id="UP000030766">
    <property type="component" value="Unassembled WGS sequence"/>
</dbReference>
<dbReference type="HOGENOM" id="CLU_2210146_0_0_1"/>
<reference evidence="2" key="2">
    <citation type="submission" date="2012-06" db="EMBL/GenBank/DDBJ databases">
        <title>Annotation of the Genome Sequence of Fusarium oxysporum Fo47.</title>
        <authorList>
            <consortium name="The Broad Institute Genomics Platform"/>
            <person name="Ma L.-J."/>
            <person name="Corby-Kistler H."/>
            <person name="Broz K."/>
            <person name="Gale L.R."/>
            <person name="Jonkers W."/>
            <person name="O'Donnell K."/>
            <person name="Ploetz R."/>
            <person name="Steinberg C."/>
            <person name="Schwartz D.C."/>
            <person name="VanEtten H."/>
            <person name="Zhou S."/>
            <person name="Young S.K."/>
            <person name="Zeng Q."/>
            <person name="Gargeya S."/>
            <person name="Fitzgerald M."/>
            <person name="Abouelleil A."/>
            <person name="Alvarado L."/>
            <person name="Chapman S.B."/>
            <person name="Gainer-Dewar J."/>
            <person name="Goldberg J."/>
            <person name="Griggs A."/>
            <person name="Gujja S."/>
            <person name="Hansen M."/>
            <person name="Howarth C."/>
            <person name="Imamovic A."/>
            <person name="Ireland A."/>
            <person name="Larimer J."/>
            <person name="McCowan C."/>
            <person name="Murphy C."/>
            <person name="Pearson M."/>
            <person name="Poon T.W."/>
            <person name="Priest M."/>
            <person name="Roberts A."/>
            <person name="Saif S."/>
            <person name="Shea T."/>
            <person name="Sykes S."/>
            <person name="Wortman J."/>
            <person name="Nusbaum C."/>
            <person name="Birren B."/>
        </authorList>
    </citation>
    <scope>NUCLEOTIDE SEQUENCE</scope>
    <source>
        <strain evidence="2">Fo47</strain>
    </source>
</reference>
<feature type="region of interest" description="Disordered" evidence="1">
    <location>
        <begin position="1"/>
        <end position="25"/>
    </location>
</feature>
<evidence type="ECO:0000313" key="2">
    <source>
        <dbReference type="EMBL" id="EWZ38473.1"/>
    </source>
</evidence>
<proteinExistence type="predicted"/>
<gene>
    <name evidence="2" type="ORF">FOZG_10069</name>
</gene>
<protein>
    <submittedName>
        <fullName evidence="2">Uncharacterized protein</fullName>
    </submittedName>
</protein>
<dbReference type="AlphaFoldDB" id="W9KAN7"/>
<dbReference type="VEuPathDB" id="FungiDB:FOZG_10069"/>
<accession>W9KAN7</accession>
<evidence type="ECO:0000256" key="1">
    <source>
        <dbReference type="SAM" id="MobiDB-lite"/>
    </source>
</evidence>
<organism evidence="2">
    <name type="scientific">Fusarium oxysporum Fo47</name>
    <dbReference type="NCBI Taxonomy" id="660027"/>
    <lineage>
        <taxon>Eukaryota</taxon>
        <taxon>Fungi</taxon>
        <taxon>Dikarya</taxon>
        <taxon>Ascomycota</taxon>
        <taxon>Pezizomycotina</taxon>
        <taxon>Sordariomycetes</taxon>
        <taxon>Hypocreomycetidae</taxon>
        <taxon>Hypocreales</taxon>
        <taxon>Nectriaceae</taxon>
        <taxon>Fusarium</taxon>
        <taxon>Fusarium oxysporum species complex</taxon>
    </lineage>
</organism>
<reference evidence="2" key="1">
    <citation type="submission" date="2011-06" db="EMBL/GenBank/DDBJ databases">
        <title>The Genome Sequence of Fusarium oxysporum Fo47.</title>
        <authorList>
            <consortium name="The Broad Institute Genome Sequencing Platform"/>
            <person name="Ma L.-J."/>
            <person name="Gale L.R."/>
            <person name="Schwartz D.C."/>
            <person name="Zhou S."/>
            <person name="Corby-Kistler H."/>
            <person name="Young S.K."/>
            <person name="Zeng Q."/>
            <person name="Gargeya S."/>
            <person name="Fitzgerald M."/>
            <person name="Haas B."/>
            <person name="Abouelleil A."/>
            <person name="Alvarado L."/>
            <person name="Arachchi H.M."/>
            <person name="Berlin A."/>
            <person name="Brown A."/>
            <person name="Chapman S.B."/>
            <person name="Chen Z."/>
            <person name="Dunbar C."/>
            <person name="Freedman E."/>
            <person name="Gearin G."/>
            <person name="Gellesch M."/>
            <person name="Goldberg J."/>
            <person name="Griggs A."/>
            <person name="Gujja S."/>
            <person name="Heiman D."/>
            <person name="Howarth C."/>
            <person name="Larson L."/>
            <person name="Lui A."/>
            <person name="MacDonald P.J.P."/>
            <person name="Mehta T."/>
            <person name="Montmayeur A."/>
            <person name="Murphy C."/>
            <person name="Neiman D."/>
            <person name="Pearson M."/>
            <person name="Priest M."/>
            <person name="Roberts A."/>
            <person name="Saif S."/>
            <person name="Shea T."/>
            <person name="Shenoy N."/>
            <person name="Sisk P."/>
            <person name="Stolte C."/>
            <person name="Sykes S."/>
            <person name="Wortman J."/>
            <person name="Nusbaum C."/>
            <person name="Birren B."/>
        </authorList>
    </citation>
    <scope>NUCLEOTIDE SEQUENCE [LARGE SCALE GENOMIC DNA]</scope>
    <source>
        <strain evidence="2">Fo47</strain>
    </source>
</reference>
<name>W9KAN7_FUSOX</name>
<sequence length="107" mass="12392">MKKRRERFGAMGRTDPKQKQIDNTRQWKQTRSLTMEMFEKNGYLWVGLEYPRQAVNIQTKNGCTWLGSAQTVIRSVQWNTSTTVQGSDEIIAKMKESRESFGVCLKG</sequence>